<keyword evidence="4" id="KW-1185">Reference proteome</keyword>
<feature type="region of interest" description="Disordered" evidence="2">
    <location>
        <begin position="93"/>
        <end position="112"/>
    </location>
</feature>
<evidence type="ECO:0000313" key="3">
    <source>
        <dbReference type="EMBL" id="ORJ27393.1"/>
    </source>
</evidence>
<accession>A0A1X0WKX6</accession>
<protein>
    <submittedName>
        <fullName evidence="3">Uncharacterized protein</fullName>
    </submittedName>
</protein>
<evidence type="ECO:0000256" key="2">
    <source>
        <dbReference type="SAM" id="MobiDB-lite"/>
    </source>
</evidence>
<evidence type="ECO:0000313" key="4">
    <source>
        <dbReference type="Proteomes" id="UP000192536"/>
    </source>
</evidence>
<organism evidence="3 4">
    <name type="scientific">Rouxiella badensis</name>
    <dbReference type="NCBI Taxonomy" id="1646377"/>
    <lineage>
        <taxon>Bacteria</taxon>
        <taxon>Pseudomonadati</taxon>
        <taxon>Pseudomonadota</taxon>
        <taxon>Gammaproteobacteria</taxon>
        <taxon>Enterobacterales</taxon>
        <taxon>Yersiniaceae</taxon>
        <taxon>Rouxiella</taxon>
    </lineage>
</organism>
<dbReference type="EMBL" id="MRWE01000001">
    <property type="protein sequence ID" value="ORJ27393.1"/>
    <property type="molecule type" value="Genomic_DNA"/>
</dbReference>
<reference evidence="3 4" key="1">
    <citation type="journal article" date="2017" name="Int. J. Syst. Evol. Microbiol.">
        <title>Rouxiella badensis sp. nov. and Rouxiella silvae sp. nov. isolated from peat bog soil in Germany and emendation of the genus description.</title>
        <authorList>
            <person name="Le Fleche-Mateos A."/>
            <person name="Kugler J.H."/>
            <person name="Hansen S.H."/>
            <person name="Syldatk C."/>
            <person name="Hausmann R."/>
            <person name="Lomprez F."/>
            <person name="Vandenbogaert M."/>
            <person name="Manuguerra J.C."/>
            <person name="Grimont P.A."/>
        </authorList>
    </citation>
    <scope>NUCLEOTIDE SEQUENCE [LARGE SCALE GENOMIC DNA]</scope>
    <source>
        <strain evidence="3 4">DSM 100043</strain>
    </source>
</reference>
<sequence>MCHAVNPPPFMAPRAPLQNSQPENTFNGNNRPSTPRAMTEYLKSAKNREISFTPYKDNTVKSSNNPVQVELTHSLKKNLLEYSDALSDLLRGKRGNPRLRQQSEPIKADSSPLRSPSLVLAIERKMSRNNTDKIKIIYPNLASHSLDKIKTLEEEIGELNNDLRLIERSLARYEITSEEKEKTLHYLKNDLNNNFLKNYKSNILSSSYIVKQPADFLSRFV</sequence>
<feature type="compositionally biased region" description="Pro residues" evidence="2">
    <location>
        <begin position="1"/>
        <end position="11"/>
    </location>
</feature>
<name>A0A1X0WKX6_9GAMM</name>
<feature type="compositionally biased region" description="Polar residues" evidence="2">
    <location>
        <begin position="17"/>
        <end position="33"/>
    </location>
</feature>
<gene>
    <name evidence="3" type="ORF">BS640_00260</name>
</gene>
<feature type="coiled-coil region" evidence="1">
    <location>
        <begin position="142"/>
        <end position="176"/>
    </location>
</feature>
<keyword evidence="1" id="KW-0175">Coiled coil</keyword>
<proteinExistence type="predicted"/>
<dbReference type="Proteomes" id="UP000192536">
    <property type="component" value="Unassembled WGS sequence"/>
</dbReference>
<dbReference type="AlphaFoldDB" id="A0A1X0WKX6"/>
<evidence type="ECO:0000256" key="1">
    <source>
        <dbReference type="SAM" id="Coils"/>
    </source>
</evidence>
<feature type="region of interest" description="Disordered" evidence="2">
    <location>
        <begin position="1"/>
        <end position="36"/>
    </location>
</feature>
<dbReference type="RefSeq" id="WP_084911533.1">
    <property type="nucleotide sequence ID" value="NZ_CAUQAZ010000026.1"/>
</dbReference>
<comment type="caution">
    <text evidence="3">The sequence shown here is derived from an EMBL/GenBank/DDBJ whole genome shotgun (WGS) entry which is preliminary data.</text>
</comment>